<protein>
    <submittedName>
        <fullName evidence="3">Glycosyltransferase</fullName>
    </submittedName>
</protein>
<dbReference type="InterPro" id="IPR037919">
    <property type="entry name" value="OGT"/>
</dbReference>
<dbReference type="PROSITE" id="PS50005">
    <property type="entry name" value="TPR"/>
    <property type="match status" value="3"/>
</dbReference>
<organism evidence="3 4">
    <name type="scientific">Phormidium pseudopriestleyi FRX01</name>
    <dbReference type="NCBI Taxonomy" id="1759528"/>
    <lineage>
        <taxon>Bacteria</taxon>
        <taxon>Bacillati</taxon>
        <taxon>Cyanobacteriota</taxon>
        <taxon>Cyanophyceae</taxon>
        <taxon>Oscillatoriophycideae</taxon>
        <taxon>Oscillatoriales</taxon>
        <taxon>Oscillatoriaceae</taxon>
        <taxon>Phormidium</taxon>
    </lineage>
</organism>
<evidence type="ECO:0000313" key="4">
    <source>
        <dbReference type="Proteomes" id="UP000664844"/>
    </source>
</evidence>
<dbReference type="InterPro" id="IPR029044">
    <property type="entry name" value="Nucleotide-diphossugar_trans"/>
</dbReference>
<feature type="domain" description="Glycosyltransferase 2-like" evidence="2">
    <location>
        <begin position="4"/>
        <end position="101"/>
    </location>
</feature>
<dbReference type="SUPFAM" id="SSF48452">
    <property type="entry name" value="TPR-like"/>
    <property type="match status" value="2"/>
</dbReference>
<feature type="repeat" description="TPR" evidence="1">
    <location>
        <begin position="318"/>
        <end position="351"/>
    </location>
</feature>
<dbReference type="PROSITE" id="PS50293">
    <property type="entry name" value="TPR_REGION"/>
    <property type="match status" value="2"/>
</dbReference>
<evidence type="ECO:0000256" key="1">
    <source>
        <dbReference type="PROSITE-ProRule" id="PRU00339"/>
    </source>
</evidence>
<keyword evidence="1" id="KW-0802">TPR repeat</keyword>
<name>A0ABS3FQT0_9CYAN</name>
<dbReference type="SMART" id="SM00028">
    <property type="entry name" value="TPR"/>
    <property type="match status" value="5"/>
</dbReference>
<evidence type="ECO:0000259" key="2">
    <source>
        <dbReference type="Pfam" id="PF00535"/>
    </source>
</evidence>
<feature type="repeat" description="TPR" evidence="1">
    <location>
        <begin position="284"/>
        <end position="317"/>
    </location>
</feature>
<dbReference type="Gene3D" id="1.25.40.10">
    <property type="entry name" value="Tetratricopeptide repeat domain"/>
    <property type="match status" value="2"/>
</dbReference>
<gene>
    <name evidence="3" type="ORF">J0895_10240</name>
</gene>
<dbReference type="EMBL" id="JAFLQW010000279">
    <property type="protein sequence ID" value="MBO0349480.1"/>
    <property type="molecule type" value="Genomic_DNA"/>
</dbReference>
<dbReference type="RefSeq" id="WP_207088002.1">
    <property type="nucleotide sequence ID" value="NZ_JAFLQW010000279.1"/>
</dbReference>
<dbReference type="SUPFAM" id="SSF53448">
    <property type="entry name" value="Nucleotide-diphospho-sugar transferases"/>
    <property type="match status" value="1"/>
</dbReference>
<dbReference type="InterPro" id="IPR001173">
    <property type="entry name" value="Glyco_trans_2-like"/>
</dbReference>
<keyword evidence="4" id="KW-1185">Reference proteome</keyword>
<dbReference type="PANTHER" id="PTHR44366">
    <property type="entry name" value="UDP-N-ACETYLGLUCOSAMINE--PEPTIDE N-ACETYLGLUCOSAMINYLTRANSFERASE 110 KDA SUBUNIT"/>
    <property type="match status" value="1"/>
</dbReference>
<dbReference type="Pfam" id="PF13414">
    <property type="entry name" value="TPR_11"/>
    <property type="match status" value="2"/>
</dbReference>
<dbReference type="InterPro" id="IPR011990">
    <property type="entry name" value="TPR-like_helical_dom_sf"/>
</dbReference>
<sequence length="404" mass="44826">MKLSLCTIVKNEEATLPKCLGSVKDLVDEMVVLDTGSTDRTVEIAQEFGAKVHHFDWCNDFAAARNESLKYAQGDWILVLDADEVLTPEVVPQIKELINGSGNTQPTPYLLMNLIRQEIGAQQSPYSLVSRLFRNQPGIQFERPYHAMIDDSVQQMLQQQSNQWQVGSLMEVAILHEGYQAEAIASRDKLTRAREAMESYLAAHPNDAYTCSKLGALYVQTGEIKRGMQLLKLGLAASTRLESLVVYELHYHLGIAYTRKQKLSKAKAQYQKATALPILEPIKLGAYNNLGNLLLETGNITGAIATYQKVLQIDPSLSSAYFNLGIALKEKKLIPHAIAAYQKAIQLNPNYAEAYQNLGVALLKGGNILDGLEAFRRAVSLYEKRKSPAGPALRQSLKDMGFKI</sequence>
<dbReference type="Pfam" id="PF00535">
    <property type="entry name" value="Glycos_transf_2"/>
    <property type="match status" value="1"/>
</dbReference>
<evidence type="ECO:0000313" key="3">
    <source>
        <dbReference type="EMBL" id="MBO0349480.1"/>
    </source>
</evidence>
<dbReference type="Pfam" id="PF13181">
    <property type="entry name" value="TPR_8"/>
    <property type="match status" value="1"/>
</dbReference>
<dbReference type="Proteomes" id="UP000664844">
    <property type="component" value="Unassembled WGS sequence"/>
</dbReference>
<proteinExistence type="predicted"/>
<dbReference type="InterPro" id="IPR019734">
    <property type="entry name" value="TPR_rpt"/>
</dbReference>
<dbReference type="Gene3D" id="3.90.550.10">
    <property type="entry name" value="Spore Coat Polysaccharide Biosynthesis Protein SpsA, Chain A"/>
    <property type="match status" value="1"/>
</dbReference>
<accession>A0ABS3FQT0</accession>
<comment type="caution">
    <text evidence="3">The sequence shown here is derived from an EMBL/GenBank/DDBJ whole genome shotgun (WGS) entry which is preliminary data.</text>
</comment>
<feature type="repeat" description="TPR" evidence="1">
    <location>
        <begin position="352"/>
        <end position="385"/>
    </location>
</feature>
<dbReference type="CDD" id="cd02511">
    <property type="entry name" value="Beta4Glucosyltransferase"/>
    <property type="match status" value="1"/>
</dbReference>
<dbReference type="PANTHER" id="PTHR44366:SF1">
    <property type="entry name" value="UDP-N-ACETYLGLUCOSAMINE--PEPTIDE N-ACETYLGLUCOSAMINYLTRANSFERASE 110 KDA SUBUNIT"/>
    <property type="match status" value="1"/>
</dbReference>
<reference evidence="3 4" key="1">
    <citation type="submission" date="2021-03" db="EMBL/GenBank/DDBJ databases">
        <title>Metabolic Capacity of the Antarctic Cyanobacterium Phormidium pseudopriestleyi that Sustains Oxygenic Photosynthesis in the Presence of Hydrogen Sulfide.</title>
        <authorList>
            <person name="Lumian J.E."/>
            <person name="Jungblut A.D."/>
            <person name="Dillon M.L."/>
            <person name="Hawes I."/>
            <person name="Doran P.T."/>
            <person name="Mackey T.J."/>
            <person name="Dick G.J."/>
            <person name="Grettenberger C.L."/>
            <person name="Sumner D.Y."/>
        </authorList>
    </citation>
    <scope>NUCLEOTIDE SEQUENCE [LARGE SCALE GENOMIC DNA]</scope>
    <source>
        <strain evidence="3 4">FRX01</strain>
    </source>
</reference>